<evidence type="ECO:0000256" key="2">
    <source>
        <dbReference type="PIRNR" id="PIRNR016661"/>
    </source>
</evidence>
<accession>A0AAW9Q4G4</accession>
<dbReference type="Pfam" id="PF02632">
    <property type="entry name" value="BioY"/>
    <property type="match status" value="1"/>
</dbReference>
<organism evidence="4 5">
    <name type="scientific">Tumidithrix elongata BACA0141</name>
    <dbReference type="NCBI Taxonomy" id="2716417"/>
    <lineage>
        <taxon>Bacteria</taxon>
        <taxon>Bacillati</taxon>
        <taxon>Cyanobacteriota</taxon>
        <taxon>Cyanophyceae</taxon>
        <taxon>Pseudanabaenales</taxon>
        <taxon>Pseudanabaenaceae</taxon>
        <taxon>Tumidithrix</taxon>
        <taxon>Tumidithrix elongata</taxon>
    </lineage>
</organism>
<keyword evidence="2" id="KW-0813">Transport</keyword>
<dbReference type="PANTHER" id="PTHR34295:SF1">
    <property type="entry name" value="BIOTIN TRANSPORTER BIOY"/>
    <property type="match status" value="1"/>
</dbReference>
<keyword evidence="3" id="KW-1133">Transmembrane helix</keyword>
<dbReference type="PIRSF" id="PIRSF016661">
    <property type="entry name" value="BioY"/>
    <property type="match status" value="1"/>
</dbReference>
<evidence type="ECO:0000256" key="1">
    <source>
        <dbReference type="ARBA" id="ARBA00010692"/>
    </source>
</evidence>
<dbReference type="Proteomes" id="UP001333818">
    <property type="component" value="Unassembled WGS sequence"/>
</dbReference>
<comment type="caution">
    <text evidence="4">The sequence shown here is derived from an EMBL/GenBank/DDBJ whole genome shotgun (WGS) entry which is preliminary data.</text>
</comment>
<name>A0AAW9Q4G4_9CYAN</name>
<dbReference type="RefSeq" id="WP_330483945.1">
    <property type="nucleotide sequence ID" value="NZ_JAZBJZ010000044.1"/>
</dbReference>
<feature type="transmembrane region" description="Helical" evidence="3">
    <location>
        <begin position="161"/>
        <end position="183"/>
    </location>
</feature>
<feature type="transmembrane region" description="Helical" evidence="3">
    <location>
        <begin position="66"/>
        <end position="84"/>
    </location>
</feature>
<evidence type="ECO:0000256" key="3">
    <source>
        <dbReference type="SAM" id="Phobius"/>
    </source>
</evidence>
<dbReference type="AlphaFoldDB" id="A0AAW9Q4G4"/>
<evidence type="ECO:0000313" key="4">
    <source>
        <dbReference type="EMBL" id="MEE3717516.1"/>
    </source>
</evidence>
<gene>
    <name evidence="4" type="ORF">V2H45_12200</name>
</gene>
<feature type="transmembrane region" description="Helical" evidence="3">
    <location>
        <begin position="96"/>
        <end position="116"/>
    </location>
</feature>
<dbReference type="InterPro" id="IPR003784">
    <property type="entry name" value="BioY"/>
</dbReference>
<evidence type="ECO:0000313" key="5">
    <source>
        <dbReference type="Proteomes" id="UP001333818"/>
    </source>
</evidence>
<feature type="transmembrane region" description="Helical" evidence="3">
    <location>
        <begin position="128"/>
        <end position="149"/>
    </location>
</feature>
<comment type="subcellular location">
    <subcellularLocation>
        <location evidence="2">Cell membrane</location>
        <topology evidence="2">Multi-pass membrane protein</topology>
    </subcellularLocation>
</comment>
<protein>
    <recommendedName>
        <fullName evidence="2">Biotin transporter</fullName>
    </recommendedName>
</protein>
<reference evidence="4" key="1">
    <citation type="submission" date="2024-01" db="EMBL/GenBank/DDBJ databases">
        <title>Bank of Algae and Cyanobacteria of the Azores (BACA) strain genomes.</title>
        <authorList>
            <person name="Luz R."/>
            <person name="Cordeiro R."/>
            <person name="Fonseca A."/>
            <person name="Goncalves V."/>
        </authorList>
    </citation>
    <scope>NUCLEOTIDE SEQUENCE</scope>
    <source>
        <strain evidence="4">BACA0141</strain>
    </source>
</reference>
<feature type="transmembrane region" description="Helical" evidence="3">
    <location>
        <begin position="7"/>
        <end position="27"/>
    </location>
</feature>
<dbReference type="PANTHER" id="PTHR34295">
    <property type="entry name" value="BIOTIN TRANSPORTER BIOY"/>
    <property type="match status" value="1"/>
</dbReference>
<dbReference type="Gene3D" id="1.10.1760.20">
    <property type="match status" value="1"/>
</dbReference>
<keyword evidence="5" id="KW-1185">Reference proteome</keyword>
<keyword evidence="3" id="KW-0812">Transmembrane</keyword>
<comment type="similarity">
    <text evidence="1 2">Belongs to the BioY family.</text>
</comment>
<keyword evidence="2" id="KW-1003">Cell membrane</keyword>
<feature type="transmembrane region" description="Helical" evidence="3">
    <location>
        <begin position="39"/>
        <end position="59"/>
    </location>
</feature>
<proteinExistence type="inferred from homology"/>
<sequence>MPISLQIMWAVTGLLLTIASTFIQPSMLIPSWSGQGDSVIVQQVSVTMQIGAVLLTGCLGGRNAAILSQIAYILLGLSGFGVFYQGGGLGYLRSPTFGYLLGFIPGAWLCGFLAFLRPNSLGRMAISGLGGLLAIHLVGIVYLVCVTVPNWQKLQTFFFQYSVQAIPGQILILCATAVIATLTRRLLFY</sequence>
<dbReference type="EMBL" id="JAZBJZ010000044">
    <property type="protein sequence ID" value="MEE3717516.1"/>
    <property type="molecule type" value="Genomic_DNA"/>
</dbReference>
<dbReference type="GO" id="GO:0005886">
    <property type="term" value="C:plasma membrane"/>
    <property type="evidence" value="ECO:0007669"/>
    <property type="project" value="UniProtKB-SubCell"/>
</dbReference>
<dbReference type="GO" id="GO:0015225">
    <property type="term" value="F:biotin transmembrane transporter activity"/>
    <property type="evidence" value="ECO:0007669"/>
    <property type="project" value="UniProtKB-UniRule"/>
</dbReference>
<keyword evidence="2 3" id="KW-0472">Membrane</keyword>